<dbReference type="Proteomes" id="UP000280726">
    <property type="component" value="Unassembled WGS sequence"/>
</dbReference>
<dbReference type="AlphaFoldDB" id="A0A3N4Z3V5"/>
<name>A0A3N4Z3V5_9MICO</name>
<feature type="region of interest" description="Disordered" evidence="1">
    <location>
        <begin position="79"/>
        <end position="118"/>
    </location>
</feature>
<accession>A0A3N4Z3V5</accession>
<dbReference type="RefSeq" id="WP_123914777.1">
    <property type="nucleotide sequence ID" value="NZ_RKRA01000001.1"/>
</dbReference>
<proteinExistence type="predicted"/>
<evidence type="ECO:0000313" key="3">
    <source>
        <dbReference type="Proteomes" id="UP000280726"/>
    </source>
</evidence>
<sequence>MSTPQRSWAALVLLPATVGLFGGTLAWAGAHDPGAAPLPTTISPAGSLPGGESGTADEDLAELAGRISEARERIETLRATLEDRSVTPALPAGRTGTGTTPAAGADTAPPVDATTGAS</sequence>
<dbReference type="EMBL" id="RKRA01000001">
    <property type="protein sequence ID" value="RPF26346.1"/>
    <property type="molecule type" value="Genomic_DNA"/>
</dbReference>
<keyword evidence="3" id="KW-1185">Reference proteome</keyword>
<protein>
    <submittedName>
        <fullName evidence="2">Uncharacterized protein</fullName>
    </submittedName>
</protein>
<organism evidence="2 3">
    <name type="scientific">Georgenia muralis</name>
    <dbReference type="NCBI Taxonomy" id="154117"/>
    <lineage>
        <taxon>Bacteria</taxon>
        <taxon>Bacillati</taxon>
        <taxon>Actinomycetota</taxon>
        <taxon>Actinomycetes</taxon>
        <taxon>Micrococcales</taxon>
        <taxon>Bogoriellaceae</taxon>
        <taxon>Georgenia</taxon>
    </lineage>
</organism>
<feature type="region of interest" description="Disordered" evidence="1">
    <location>
        <begin position="29"/>
        <end position="57"/>
    </location>
</feature>
<comment type="caution">
    <text evidence="2">The sequence shown here is derived from an EMBL/GenBank/DDBJ whole genome shotgun (WGS) entry which is preliminary data.</text>
</comment>
<evidence type="ECO:0000256" key="1">
    <source>
        <dbReference type="SAM" id="MobiDB-lite"/>
    </source>
</evidence>
<evidence type="ECO:0000313" key="2">
    <source>
        <dbReference type="EMBL" id="RPF26346.1"/>
    </source>
</evidence>
<reference evidence="2 3" key="1">
    <citation type="submission" date="2018-11" db="EMBL/GenBank/DDBJ databases">
        <title>Sequencing the genomes of 1000 actinobacteria strains.</title>
        <authorList>
            <person name="Klenk H.-P."/>
        </authorList>
    </citation>
    <scope>NUCLEOTIDE SEQUENCE [LARGE SCALE GENOMIC DNA]</scope>
    <source>
        <strain evidence="2 3">DSM 14418</strain>
    </source>
</reference>
<feature type="compositionally biased region" description="Low complexity" evidence="1">
    <location>
        <begin position="87"/>
        <end position="118"/>
    </location>
</feature>
<gene>
    <name evidence="2" type="ORF">EDD32_0784</name>
</gene>